<feature type="signal peptide" evidence="1">
    <location>
        <begin position="1"/>
        <end position="26"/>
    </location>
</feature>
<evidence type="ECO:0000313" key="2">
    <source>
        <dbReference type="EMBL" id="KDQ13439.1"/>
    </source>
</evidence>
<accession>A0A067MD21</accession>
<dbReference type="Proteomes" id="UP000027195">
    <property type="component" value="Unassembled WGS sequence"/>
</dbReference>
<protein>
    <submittedName>
        <fullName evidence="2">Uncharacterized protein</fullName>
    </submittedName>
</protein>
<keyword evidence="3" id="KW-1185">Reference proteome</keyword>
<proteinExistence type="predicted"/>
<feature type="chain" id="PRO_5001641289" evidence="1">
    <location>
        <begin position="27"/>
        <end position="188"/>
    </location>
</feature>
<organism evidence="2 3">
    <name type="scientific">Botryobasidium botryosum (strain FD-172 SS1)</name>
    <dbReference type="NCBI Taxonomy" id="930990"/>
    <lineage>
        <taxon>Eukaryota</taxon>
        <taxon>Fungi</taxon>
        <taxon>Dikarya</taxon>
        <taxon>Basidiomycota</taxon>
        <taxon>Agaricomycotina</taxon>
        <taxon>Agaricomycetes</taxon>
        <taxon>Cantharellales</taxon>
        <taxon>Botryobasidiaceae</taxon>
        <taxon>Botryobasidium</taxon>
    </lineage>
</organism>
<sequence length="188" mass="20235">MADIISIISILIAAAKLVIHIGEVVAKPLPSPPPGLEDKRRWIQCTVKNATQFNILFQGTYLDSGRYWDAPGSIAPFHTMTFSGCNGDYSIFTGVSGGNAFSITLDHNTTWDFALGWTNPYAGSIKGAVVESSDPQSGYEHANANGNSIRSTSSYRGKDADGNEIIIHFHVSAAPGQRATYVITQVIE</sequence>
<dbReference type="STRING" id="930990.A0A067MD21"/>
<dbReference type="AlphaFoldDB" id="A0A067MD21"/>
<evidence type="ECO:0000313" key="3">
    <source>
        <dbReference type="Proteomes" id="UP000027195"/>
    </source>
</evidence>
<dbReference type="OrthoDB" id="4996552at2759"/>
<reference evidence="3" key="1">
    <citation type="journal article" date="2014" name="Proc. Natl. Acad. Sci. U.S.A.">
        <title>Extensive sampling of basidiomycete genomes demonstrates inadequacy of the white-rot/brown-rot paradigm for wood decay fungi.</title>
        <authorList>
            <person name="Riley R."/>
            <person name="Salamov A.A."/>
            <person name="Brown D.W."/>
            <person name="Nagy L.G."/>
            <person name="Floudas D."/>
            <person name="Held B.W."/>
            <person name="Levasseur A."/>
            <person name="Lombard V."/>
            <person name="Morin E."/>
            <person name="Otillar R."/>
            <person name="Lindquist E.A."/>
            <person name="Sun H."/>
            <person name="LaButti K.M."/>
            <person name="Schmutz J."/>
            <person name="Jabbour D."/>
            <person name="Luo H."/>
            <person name="Baker S.E."/>
            <person name="Pisabarro A.G."/>
            <person name="Walton J.D."/>
            <person name="Blanchette R.A."/>
            <person name="Henrissat B."/>
            <person name="Martin F."/>
            <person name="Cullen D."/>
            <person name="Hibbett D.S."/>
            <person name="Grigoriev I.V."/>
        </authorList>
    </citation>
    <scope>NUCLEOTIDE SEQUENCE [LARGE SCALE GENOMIC DNA]</scope>
    <source>
        <strain evidence="3">FD-172 SS1</strain>
    </source>
</reference>
<gene>
    <name evidence="2" type="ORF">BOTBODRAFT_66681</name>
</gene>
<keyword evidence="1" id="KW-0732">Signal</keyword>
<name>A0A067MD21_BOTB1</name>
<evidence type="ECO:0000256" key="1">
    <source>
        <dbReference type="SAM" id="SignalP"/>
    </source>
</evidence>
<dbReference type="Gene3D" id="2.60.270.50">
    <property type="match status" value="1"/>
</dbReference>
<dbReference type="EMBL" id="KL198043">
    <property type="protein sequence ID" value="KDQ13439.1"/>
    <property type="molecule type" value="Genomic_DNA"/>
</dbReference>
<dbReference type="HOGENOM" id="CLU_123991_0_0_1"/>
<dbReference type="InParanoid" id="A0A067MD21"/>